<reference evidence="6" key="1">
    <citation type="submission" date="2017-10" db="EMBL/GenBank/DDBJ databases">
        <title>Rapid genome shrinkage in a self-fertile nematode reveals novel sperm competition proteins.</title>
        <authorList>
            <person name="Yin D."/>
            <person name="Schwarz E.M."/>
            <person name="Thomas C.G."/>
            <person name="Felde R.L."/>
            <person name="Korf I.F."/>
            <person name="Cutter A.D."/>
            <person name="Schartner C.M."/>
            <person name="Ralston E.J."/>
            <person name="Meyer B.J."/>
            <person name="Haag E.S."/>
        </authorList>
    </citation>
    <scope>NUCLEOTIDE SEQUENCE [LARGE SCALE GENOMIC DNA]</scope>
    <source>
        <strain evidence="6">JU1422</strain>
    </source>
</reference>
<dbReference type="EMBL" id="PDUG01000005">
    <property type="protein sequence ID" value="PIC22416.1"/>
    <property type="molecule type" value="Genomic_DNA"/>
</dbReference>
<comment type="caution">
    <text evidence="5">The sequence shown here is derived from an EMBL/GenBank/DDBJ whole genome shotgun (WGS) entry which is preliminary data.</text>
</comment>
<keyword evidence="6" id="KW-1185">Reference proteome</keyword>
<protein>
    <recommendedName>
        <fullName evidence="4">RING-type domain-containing protein</fullName>
    </recommendedName>
</protein>
<dbReference type="PROSITE" id="PS50089">
    <property type="entry name" value="ZF_RING_2"/>
    <property type="match status" value="1"/>
</dbReference>
<dbReference type="AlphaFoldDB" id="A0A2G5T5P8"/>
<dbReference type="Gene3D" id="3.30.40.10">
    <property type="entry name" value="Zinc/RING finger domain, C3HC4 (zinc finger)"/>
    <property type="match status" value="1"/>
</dbReference>
<evidence type="ECO:0000256" key="2">
    <source>
        <dbReference type="ARBA" id="ARBA00022833"/>
    </source>
</evidence>
<dbReference type="PANTHER" id="PTHR47156:SF9">
    <property type="entry name" value="PROTEIN CBG26870"/>
    <property type="match status" value="1"/>
</dbReference>
<dbReference type="GO" id="GO:0008270">
    <property type="term" value="F:zinc ion binding"/>
    <property type="evidence" value="ECO:0007669"/>
    <property type="project" value="UniProtKB-KW"/>
</dbReference>
<name>A0A2G5T5P8_9PELO</name>
<evidence type="ECO:0000256" key="3">
    <source>
        <dbReference type="PROSITE-ProRule" id="PRU00175"/>
    </source>
</evidence>
<dbReference type="PANTHER" id="PTHR47156">
    <property type="entry name" value="PROTEIN CBG20824"/>
    <property type="match status" value="1"/>
</dbReference>
<keyword evidence="1 3" id="KW-0479">Metal-binding</keyword>
<dbReference type="Proteomes" id="UP000230233">
    <property type="component" value="Chromosome V"/>
</dbReference>
<dbReference type="InterPro" id="IPR052667">
    <property type="entry name" value="E3_ubiquitin-ligase_RING"/>
</dbReference>
<dbReference type="InterPro" id="IPR013083">
    <property type="entry name" value="Znf_RING/FYVE/PHD"/>
</dbReference>
<sequence>MSYSWHIADYLSFRNGGLEFRELKIERIPNDIDYESDNEEDSTEFYKSTGSLCGVCYRSYCESIEMRTPRILNKCGHTTCQQCAGEILKSSKRLSIQCPFCRKKTRVDSVNRLPKNYGLLEVINDIERLDEFYESSVRENLESQRRERRNSF</sequence>
<dbReference type="SMART" id="SM00184">
    <property type="entry name" value="RING"/>
    <property type="match status" value="1"/>
</dbReference>
<evidence type="ECO:0000313" key="6">
    <source>
        <dbReference type="Proteomes" id="UP000230233"/>
    </source>
</evidence>
<evidence type="ECO:0000313" key="5">
    <source>
        <dbReference type="EMBL" id="PIC22416.1"/>
    </source>
</evidence>
<proteinExistence type="predicted"/>
<evidence type="ECO:0000259" key="4">
    <source>
        <dbReference type="PROSITE" id="PS50089"/>
    </source>
</evidence>
<accession>A0A2G5T5P8</accession>
<dbReference type="SUPFAM" id="SSF57850">
    <property type="entry name" value="RING/U-box"/>
    <property type="match status" value="1"/>
</dbReference>
<dbReference type="Pfam" id="PF13639">
    <property type="entry name" value="zf-RING_2"/>
    <property type="match status" value="1"/>
</dbReference>
<organism evidence="5 6">
    <name type="scientific">Caenorhabditis nigoni</name>
    <dbReference type="NCBI Taxonomy" id="1611254"/>
    <lineage>
        <taxon>Eukaryota</taxon>
        <taxon>Metazoa</taxon>
        <taxon>Ecdysozoa</taxon>
        <taxon>Nematoda</taxon>
        <taxon>Chromadorea</taxon>
        <taxon>Rhabditida</taxon>
        <taxon>Rhabditina</taxon>
        <taxon>Rhabditomorpha</taxon>
        <taxon>Rhabditoidea</taxon>
        <taxon>Rhabditidae</taxon>
        <taxon>Peloderinae</taxon>
        <taxon>Caenorhabditis</taxon>
    </lineage>
</organism>
<dbReference type="OrthoDB" id="5876225at2759"/>
<keyword evidence="1 3" id="KW-0863">Zinc-finger</keyword>
<gene>
    <name evidence="5" type="primary">Cnig_chr_V.g16484</name>
    <name evidence="5" type="ORF">B9Z55_016484</name>
</gene>
<dbReference type="InterPro" id="IPR001841">
    <property type="entry name" value="Znf_RING"/>
</dbReference>
<feature type="domain" description="RING-type" evidence="4">
    <location>
        <begin position="53"/>
        <end position="102"/>
    </location>
</feature>
<evidence type="ECO:0000256" key="1">
    <source>
        <dbReference type="ARBA" id="ARBA00022771"/>
    </source>
</evidence>
<keyword evidence="2" id="KW-0862">Zinc</keyword>